<evidence type="ECO:0000313" key="1">
    <source>
        <dbReference type="EMBL" id="SJL14669.1"/>
    </source>
</evidence>
<evidence type="ECO:0000313" key="2">
    <source>
        <dbReference type="Proteomes" id="UP000219338"/>
    </source>
</evidence>
<proteinExistence type="predicted"/>
<protein>
    <submittedName>
        <fullName evidence="1">Uncharacterized protein</fullName>
    </submittedName>
</protein>
<name>A0A284S0Y0_ARMOS</name>
<reference evidence="2" key="1">
    <citation type="journal article" date="2017" name="Nat. Ecol. Evol.">
        <title>Genome expansion and lineage-specific genetic innovations in the forest pathogenic fungi Armillaria.</title>
        <authorList>
            <person name="Sipos G."/>
            <person name="Prasanna A.N."/>
            <person name="Walter M.C."/>
            <person name="O'Connor E."/>
            <person name="Balint B."/>
            <person name="Krizsan K."/>
            <person name="Kiss B."/>
            <person name="Hess J."/>
            <person name="Varga T."/>
            <person name="Slot J."/>
            <person name="Riley R."/>
            <person name="Boka B."/>
            <person name="Rigling D."/>
            <person name="Barry K."/>
            <person name="Lee J."/>
            <person name="Mihaltcheva S."/>
            <person name="LaButti K."/>
            <person name="Lipzen A."/>
            <person name="Waldron R."/>
            <person name="Moloney N.M."/>
            <person name="Sperisen C."/>
            <person name="Kredics L."/>
            <person name="Vagvoelgyi C."/>
            <person name="Patrignani A."/>
            <person name="Fitzpatrick D."/>
            <person name="Nagy I."/>
            <person name="Doyle S."/>
            <person name="Anderson J.B."/>
            <person name="Grigoriev I.V."/>
            <person name="Gueldener U."/>
            <person name="Muensterkoetter M."/>
            <person name="Nagy L.G."/>
        </authorList>
    </citation>
    <scope>NUCLEOTIDE SEQUENCE [LARGE SCALE GENOMIC DNA]</scope>
    <source>
        <strain evidence="2">C18/9</strain>
    </source>
</reference>
<keyword evidence="2" id="KW-1185">Reference proteome</keyword>
<dbReference type="Proteomes" id="UP000219338">
    <property type="component" value="Unassembled WGS sequence"/>
</dbReference>
<sequence length="93" mass="10652">MGNAQEAIAEYEEKMGSNERVSVVKIATPSQSPLAIILNYHFGSDGDVSYLAQRKDGTQKWLLNPDVTKFNNFLVEYWQNYYSSQHNTQEMNT</sequence>
<organism evidence="1 2">
    <name type="scientific">Armillaria ostoyae</name>
    <name type="common">Armillaria root rot fungus</name>
    <dbReference type="NCBI Taxonomy" id="47428"/>
    <lineage>
        <taxon>Eukaryota</taxon>
        <taxon>Fungi</taxon>
        <taxon>Dikarya</taxon>
        <taxon>Basidiomycota</taxon>
        <taxon>Agaricomycotina</taxon>
        <taxon>Agaricomycetes</taxon>
        <taxon>Agaricomycetidae</taxon>
        <taxon>Agaricales</taxon>
        <taxon>Marasmiineae</taxon>
        <taxon>Physalacriaceae</taxon>
        <taxon>Armillaria</taxon>
    </lineage>
</organism>
<dbReference type="EMBL" id="FUEG01000024">
    <property type="protein sequence ID" value="SJL14669.1"/>
    <property type="molecule type" value="Genomic_DNA"/>
</dbReference>
<accession>A0A284S0Y0</accession>
<dbReference type="AlphaFoldDB" id="A0A284S0Y0"/>
<gene>
    <name evidence="1" type="ORF">ARMOST_18134</name>
</gene>